<evidence type="ECO:0000256" key="5">
    <source>
        <dbReference type="HAMAP-Rule" id="MF_01114"/>
    </source>
</evidence>
<comment type="function">
    <text evidence="5">Modulates RecA activity.</text>
</comment>
<dbReference type="GO" id="GO:0006282">
    <property type="term" value="P:regulation of DNA repair"/>
    <property type="evidence" value="ECO:0007669"/>
    <property type="project" value="UniProtKB-UniRule"/>
</dbReference>
<reference evidence="9 10" key="1">
    <citation type="journal article" date="2017" name="ISME J.">
        <title>Grape pomace compost harbors organohalide-respiring Dehalogenimonas species with novel reductive dehalogenase genes.</title>
        <authorList>
            <person name="Yang Y."/>
            <person name="Higgins S.A."/>
            <person name="Yan J."/>
            <person name="Simsir B."/>
            <person name="Chourey K."/>
            <person name="Iyer R."/>
            <person name="Hettich R.L."/>
            <person name="Baldwin B."/>
            <person name="Ogles D.M."/>
            <person name="Loffler F.E."/>
        </authorList>
    </citation>
    <scope>NUCLEOTIDE SEQUENCE [LARGE SCALE GENOMIC DNA]</scope>
    <source>
        <strain evidence="9 10">GP</strain>
    </source>
</reference>
<comment type="caution">
    <text evidence="9">The sequence shown here is derived from an EMBL/GenBank/DDBJ whole genome shotgun (WGS) entry which is preliminary data.</text>
</comment>
<dbReference type="EMBL" id="JQAN02000010">
    <property type="protein sequence ID" value="PPD57903.1"/>
    <property type="molecule type" value="Genomic_DNA"/>
</dbReference>
<dbReference type="HAMAP" id="MF_01114">
    <property type="entry name" value="RecX"/>
    <property type="match status" value="1"/>
</dbReference>
<feature type="domain" description="RecX first three-helical" evidence="8">
    <location>
        <begin position="109"/>
        <end position="148"/>
    </location>
</feature>
<dbReference type="PANTHER" id="PTHR33602">
    <property type="entry name" value="REGULATORY PROTEIN RECX FAMILY PROTEIN"/>
    <property type="match status" value="1"/>
</dbReference>
<evidence type="ECO:0000256" key="6">
    <source>
        <dbReference type="SAM" id="MobiDB-lite"/>
    </source>
</evidence>
<evidence type="ECO:0000259" key="7">
    <source>
        <dbReference type="Pfam" id="PF02631"/>
    </source>
</evidence>
<comment type="subcellular location">
    <subcellularLocation>
        <location evidence="1 5">Cytoplasm</location>
    </subcellularLocation>
</comment>
<evidence type="ECO:0000259" key="8">
    <source>
        <dbReference type="Pfam" id="PF21982"/>
    </source>
</evidence>
<evidence type="ECO:0000313" key="10">
    <source>
        <dbReference type="Proteomes" id="UP000235653"/>
    </source>
</evidence>
<proteinExistence type="inferred from homology"/>
<evidence type="ECO:0000256" key="1">
    <source>
        <dbReference type="ARBA" id="ARBA00004496"/>
    </source>
</evidence>
<keyword evidence="4 5" id="KW-0963">Cytoplasm</keyword>
<accession>A0A2P5P6H9</accession>
<evidence type="ECO:0000256" key="4">
    <source>
        <dbReference type="ARBA" id="ARBA00022490"/>
    </source>
</evidence>
<dbReference type="Pfam" id="PF02631">
    <property type="entry name" value="RecX_HTH2"/>
    <property type="match status" value="1"/>
</dbReference>
<dbReference type="Pfam" id="PF21982">
    <property type="entry name" value="RecX_HTH1"/>
    <property type="match status" value="1"/>
</dbReference>
<sequence>MVMFAWGRDGSRRGISSSSTRRRRMPSKRISVPRRPPTQALSRPNSLQNKALSLGKTLWCRARGMASLRPILFLGEKLPLARQPGKMVKARLIDNEDLERSPKELADACYQAALKLLGYRARTESEMRQRLARKGYGETEIESTVERLKSSGLIDDAAFARSWSENRAAGSPRSAYIIKRELKTKGIDAATANDAVSTIDDGEAAYQAALPRLKRFQTLPAEEARHKVTDFLRRRGFNWNTIERTLVRLNADGVDHGK</sequence>
<dbReference type="AlphaFoldDB" id="A0A2P5P6H9"/>
<comment type="similarity">
    <text evidence="2 5">Belongs to the RecX family.</text>
</comment>
<feature type="domain" description="RecX second three-helical" evidence="7">
    <location>
        <begin position="155"/>
        <end position="195"/>
    </location>
</feature>
<dbReference type="InterPro" id="IPR053926">
    <property type="entry name" value="RecX_HTH_1st"/>
</dbReference>
<evidence type="ECO:0000313" key="9">
    <source>
        <dbReference type="EMBL" id="PPD57903.1"/>
    </source>
</evidence>
<organism evidence="9 10">
    <name type="scientific">Dehalogenimonas etheniformans</name>
    <dbReference type="NCBI Taxonomy" id="1536648"/>
    <lineage>
        <taxon>Bacteria</taxon>
        <taxon>Bacillati</taxon>
        <taxon>Chloroflexota</taxon>
        <taxon>Dehalococcoidia</taxon>
        <taxon>Dehalococcoidales</taxon>
        <taxon>Dehalococcoidaceae</taxon>
        <taxon>Dehalogenimonas</taxon>
    </lineage>
</organism>
<evidence type="ECO:0000256" key="3">
    <source>
        <dbReference type="ARBA" id="ARBA00018111"/>
    </source>
</evidence>
<dbReference type="GO" id="GO:0005737">
    <property type="term" value="C:cytoplasm"/>
    <property type="evidence" value="ECO:0007669"/>
    <property type="project" value="UniProtKB-SubCell"/>
</dbReference>
<dbReference type="InterPro" id="IPR036388">
    <property type="entry name" value="WH-like_DNA-bd_sf"/>
</dbReference>
<name>A0A2P5P6H9_9CHLR</name>
<dbReference type="InterPro" id="IPR003783">
    <property type="entry name" value="Regulatory_RecX"/>
</dbReference>
<dbReference type="Proteomes" id="UP000235653">
    <property type="component" value="Unassembled WGS sequence"/>
</dbReference>
<evidence type="ECO:0000256" key="2">
    <source>
        <dbReference type="ARBA" id="ARBA00009695"/>
    </source>
</evidence>
<gene>
    <name evidence="5" type="primary">recX</name>
    <name evidence="9" type="ORF">JP09_006290</name>
</gene>
<dbReference type="Gene3D" id="1.10.10.10">
    <property type="entry name" value="Winged helix-like DNA-binding domain superfamily/Winged helix DNA-binding domain"/>
    <property type="match status" value="3"/>
</dbReference>
<keyword evidence="10" id="KW-1185">Reference proteome</keyword>
<dbReference type="OrthoDB" id="5421057at2"/>
<dbReference type="PANTHER" id="PTHR33602:SF1">
    <property type="entry name" value="REGULATORY PROTEIN RECX FAMILY PROTEIN"/>
    <property type="match status" value="1"/>
</dbReference>
<dbReference type="InterPro" id="IPR053924">
    <property type="entry name" value="RecX_HTH_2nd"/>
</dbReference>
<feature type="region of interest" description="Disordered" evidence="6">
    <location>
        <begin position="1"/>
        <end position="47"/>
    </location>
</feature>
<protein>
    <recommendedName>
        <fullName evidence="3 5">Regulatory protein RecX</fullName>
    </recommendedName>
</protein>